<dbReference type="CDD" id="cd00156">
    <property type="entry name" value="REC"/>
    <property type="match status" value="1"/>
</dbReference>
<feature type="domain" description="Response regulatory" evidence="2">
    <location>
        <begin position="15"/>
        <end position="129"/>
    </location>
</feature>
<dbReference type="SMART" id="SM00448">
    <property type="entry name" value="REC"/>
    <property type="match status" value="1"/>
</dbReference>
<dbReference type="RefSeq" id="WP_207560850.1">
    <property type="nucleotide sequence ID" value="NZ_CP046072.1"/>
</dbReference>
<dbReference type="KEGG" id="saqt:GJV85_07895"/>
<gene>
    <name evidence="3" type="ORF">GJV85_07895</name>
</gene>
<dbReference type="PANTHER" id="PTHR43228:SF1">
    <property type="entry name" value="TWO-COMPONENT RESPONSE REGULATOR ARR22"/>
    <property type="match status" value="1"/>
</dbReference>
<dbReference type="GO" id="GO:0000160">
    <property type="term" value="P:phosphorelay signal transduction system"/>
    <property type="evidence" value="ECO:0007669"/>
    <property type="project" value="InterPro"/>
</dbReference>
<dbReference type="Proteomes" id="UP000671852">
    <property type="component" value="Chromosome"/>
</dbReference>
<keyword evidence="1" id="KW-0597">Phosphoprotein</keyword>
<evidence type="ECO:0000259" key="2">
    <source>
        <dbReference type="PROSITE" id="PS50110"/>
    </source>
</evidence>
<feature type="modified residue" description="4-aspartylphosphate" evidence="1">
    <location>
        <position position="64"/>
    </location>
</feature>
<evidence type="ECO:0000313" key="4">
    <source>
        <dbReference type="Proteomes" id="UP000671852"/>
    </source>
</evidence>
<protein>
    <submittedName>
        <fullName evidence="3">Response regulator</fullName>
    </submittedName>
</protein>
<keyword evidence="4" id="KW-1185">Reference proteome</keyword>
<dbReference type="PANTHER" id="PTHR43228">
    <property type="entry name" value="TWO-COMPONENT RESPONSE REGULATOR"/>
    <property type="match status" value="1"/>
</dbReference>
<dbReference type="InterPro" id="IPR052048">
    <property type="entry name" value="ST_Response_Regulator"/>
</dbReference>
<dbReference type="EMBL" id="CP046072">
    <property type="protein sequence ID" value="QSZ42033.1"/>
    <property type="molecule type" value="Genomic_DNA"/>
</dbReference>
<evidence type="ECO:0000256" key="1">
    <source>
        <dbReference type="PROSITE-ProRule" id="PRU00169"/>
    </source>
</evidence>
<dbReference type="InterPro" id="IPR001789">
    <property type="entry name" value="Sig_transdc_resp-reg_receiver"/>
</dbReference>
<name>A0A975B0U0_9BACT</name>
<reference evidence="3" key="2">
    <citation type="submission" date="2021-04" db="EMBL/GenBank/DDBJ databases">
        <title>Isolation and characterization of a novel species of the genus Sulfurimonas.</title>
        <authorList>
            <person name="Fukui M."/>
        </authorList>
    </citation>
    <scope>NUCLEOTIDE SEQUENCE</scope>
    <source>
        <strain evidence="3">H1576</strain>
    </source>
</reference>
<dbReference type="AlphaFoldDB" id="A0A975B0U0"/>
<reference evidence="3" key="1">
    <citation type="submission" date="2019-11" db="EMBL/GenBank/DDBJ databases">
        <authorList>
            <person name="Kojima H."/>
        </authorList>
    </citation>
    <scope>NUCLEOTIDE SEQUENCE</scope>
    <source>
        <strain evidence="3">H1576</strain>
    </source>
</reference>
<proteinExistence type="predicted"/>
<dbReference type="Gene3D" id="3.40.50.2300">
    <property type="match status" value="1"/>
</dbReference>
<dbReference type="PROSITE" id="PS50110">
    <property type="entry name" value="RESPONSE_REGULATORY"/>
    <property type="match status" value="1"/>
</dbReference>
<organism evidence="3 4">
    <name type="scientific">Sulfurimonas aquatica</name>
    <dbReference type="NCBI Taxonomy" id="2672570"/>
    <lineage>
        <taxon>Bacteria</taxon>
        <taxon>Pseudomonadati</taxon>
        <taxon>Campylobacterota</taxon>
        <taxon>Epsilonproteobacteria</taxon>
        <taxon>Campylobacterales</taxon>
        <taxon>Sulfurimonadaceae</taxon>
        <taxon>Sulfurimonas</taxon>
    </lineage>
</organism>
<dbReference type="Pfam" id="PF00072">
    <property type="entry name" value="Response_reg"/>
    <property type="match status" value="1"/>
</dbReference>
<accession>A0A975B0U0</accession>
<sequence>MPNIKDLLKYTSHLSILYVEDDDTLREETVFLFEPFFKSIDTAVDGVDGLKKYNDNYYDLVLTDINMPNMNGIDMINNIKEINPEQKIMAISAHNESEILIELIKAGTNSFILKPIIQNEVINALYPVCRDAYTQVLNLELIDEITDKNSELEKQIKLLNSRNSIIDVKHKQVESLLKTSTQPKDIEVKQESASLSAYFAQDECEGEENVLFLQDHVHDILEYFEEIEQILSTIVMFSDETDVLKISEKLFKISTILLHYSPYLNSLSTAFSELATAMQEHKDDFLNLLRTDGDSLLVLFDAVYLDMDRYTKRFSVESLAMRNSHHIHEPTVLSIKQIVSLFVIDHFEDGEIEFF</sequence>
<dbReference type="InterPro" id="IPR011006">
    <property type="entry name" value="CheY-like_superfamily"/>
</dbReference>
<dbReference type="SUPFAM" id="SSF52172">
    <property type="entry name" value="CheY-like"/>
    <property type="match status" value="1"/>
</dbReference>
<evidence type="ECO:0000313" key="3">
    <source>
        <dbReference type="EMBL" id="QSZ42033.1"/>
    </source>
</evidence>